<evidence type="ECO:0000313" key="7">
    <source>
        <dbReference type="EMBL" id="WNC12648.1"/>
    </source>
</evidence>
<keyword evidence="4 5" id="KW-0472">Membrane</keyword>
<accession>A0ABY9SY54</accession>
<name>A0ABY9SY54_BREBE</name>
<reference evidence="7 8" key="1">
    <citation type="submission" date="2023-09" db="EMBL/GenBank/DDBJ databases">
        <title>Complete Genome and Methylome dissection of Bacillus brevis NEB573 original source of BbsI restriction endonuclease.</title>
        <authorList>
            <person name="Fomenkov A."/>
            <person name="Roberts R.D."/>
        </authorList>
    </citation>
    <scope>NUCLEOTIDE SEQUENCE [LARGE SCALE GENOMIC DNA]</scope>
    <source>
        <strain evidence="7 8">NEB573</strain>
    </source>
</reference>
<dbReference type="PANTHER" id="PTHR38480:SF1">
    <property type="entry name" value="SLR0254 PROTEIN"/>
    <property type="match status" value="1"/>
</dbReference>
<dbReference type="InterPro" id="IPR010432">
    <property type="entry name" value="RDD"/>
</dbReference>
<evidence type="ECO:0000256" key="3">
    <source>
        <dbReference type="ARBA" id="ARBA00022989"/>
    </source>
</evidence>
<keyword evidence="2 5" id="KW-0812">Transmembrane</keyword>
<dbReference type="RefSeq" id="WP_310764137.1">
    <property type="nucleotide sequence ID" value="NZ_CP134050.1"/>
</dbReference>
<evidence type="ECO:0000256" key="2">
    <source>
        <dbReference type="ARBA" id="ARBA00022692"/>
    </source>
</evidence>
<evidence type="ECO:0000256" key="4">
    <source>
        <dbReference type="ARBA" id="ARBA00023136"/>
    </source>
</evidence>
<comment type="subcellular location">
    <subcellularLocation>
        <location evidence="1">Membrane</location>
        <topology evidence="1">Multi-pass membrane protein</topology>
    </subcellularLocation>
</comment>
<dbReference type="PANTHER" id="PTHR38480">
    <property type="entry name" value="SLR0254 PROTEIN"/>
    <property type="match status" value="1"/>
</dbReference>
<sequence>MNDPIKLPTNRETSVVTPEHVMLRFQTAGLGSRAAAQLIDTVLLSLVNLTVFVLFILVEIGKSNWFLETETDSEKWAMAIVVLFVFVFNFGYFLVLESFWSGQTVGKRLMGLRVIRDNGQPVTFLASAIRNLFRIVDGLPTGYFLGAIVSFFHPQDKRIGDLVAGTVVVSEGGAKNGLRNKPSTHLSHAGMVSTSLTLDERQKQKFTREDWQLLTSFLERMKSLSPDKRKELASQLVNLYTTKLELAVDRQELADPVAFLQQLHQVLRQEWQLGAR</sequence>
<evidence type="ECO:0000256" key="1">
    <source>
        <dbReference type="ARBA" id="ARBA00004141"/>
    </source>
</evidence>
<keyword evidence="3 5" id="KW-1133">Transmembrane helix</keyword>
<dbReference type="Pfam" id="PF06271">
    <property type="entry name" value="RDD"/>
    <property type="match status" value="1"/>
</dbReference>
<gene>
    <name evidence="7" type="ORF">RGB73_18150</name>
</gene>
<evidence type="ECO:0000259" key="6">
    <source>
        <dbReference type="Pfam" id="PF06271"/>
    </source>
</evidence>
<organism evidence="7 8">
    <name type="scientific">Brevibacillus brevis</name>
    <name type="common">Bacillus brevis</name>
    <dbReference type="NCBI Taxonomy" id="1393"/>
    <lineage>
        <taxon>Bacteria</taxon>
        <taxon>Bacillati</taxon>
        <taxon>Bacillota</taxon>
        <taxon>Bacilli</taxon>
        <taxon>Bacillales</taxon>
        <taxon>Paenibacillaceae</taxon>
        <taxon>Brevibacillus</taxon>
    </lineage>
</organism>
<protein>
    <submittedName>
        <fullName evidence="7">RDD family protein</fullName>
    </submittedName>
</protein>
<dbReference type="EMBL" id="CP134050">
    <property type="protein sequence ID" value="WNC12648.1"/>
    <property type="molecule type" value="Genomic_DNA"/>
</dbReference>
<dbReference type="Proteomes" id="UP001256827">
    <property type="component" value="Chromosome"/>
</dbReference>
<proteinExistence type="predicted"/>
<keyword evidence="8" id="KW-1185">Reference proteome</keyword>
<feature type="domain" description="RDD" evidence="6">
    <location>
        <begin position="27"/>
        <end position="165"/>
    </location>
</feature>
<evidence type="ECO:0000313" key="8">
    <source>
        <dbReference type="Proteomes" id="UP001256827"/>
    </source>
</evidence>
<feature type="transmembrane region" description="Helical" evidence="5">
    <location>
        <begin position="76"/>
        <end position="100"/>
    </location>
</feature>
<evidence type="ECO:0000256" key="5">
    <source>
        <dbReference type="SAM" id="Phobius"/>
    </source>
</evidence>
<feature type="transmembrane region" description="Helical" evidence="5">
    <location>
        <begin position="34"/>
        <end position="56"/>
    </location>
</feature>